<protein>
    <recommendedName>
        <fullName evidence="11">Sec20 C-terminal domain-containing protein</fullName>
    </recommendedName>
</protein>
<comment type="caution">
    <text evidence="12">The sequence shown here is derived from an EMBL/GenBank/DDBJ whole genome shotgun (WGS) entry which is preliminary data.</text>
</comment>
<name>A0A099P5G7_PICKU</name>
<dbReference type="GO" id="GO:0005484">
    <property type="term" value="F:SNAP receptor activity"/>
    <property type="evidence" value="ECO:0007669"/>
    <property type="project" value="InterPro"/>
</dbReference>
<reference evidence="13" key="1">
    <citation type="journal article" date="2014" name="Microb. Cell Fact.">
        <title>Exploiting Issatchenkia orientalis SD108 for succinic acid production.</title>
        <authorList>
            <person name="Xiao H."/>
            <person name="Shao Z."/>
            <person name="Jiang Y."/>
            <person name="Dole S."/>
            <person name="Zhao H."/>
        </authorList>
    </citation>
    <scope>NUCLEOTIDE SEQUENCE [LARGE SCALE GENOMIC DNA]</scope>
    <source>
        <strain evidence="13">SD108</strain>
    </source>
</reference>
<feature type="transmembrane region" description="Helical" evidence="10">
    <location>
        <begin position="219"/>
        <end position="236"/>
    </location>
</feature>
<keyword evidence="5" id="KW-0931">ER-Golgi transport</keyword>
<dbReference type="Proteomes" id="UP000029867">
    <property type="component" value="Unassembled WGS sequence"/>
</dbReference>
<evidence type="ECO:0000256" key="9">
    <source>
        <dbReference type="ARBA" id="ARBA00037934"/>
    </source>
</evidence>
<evidence type="ECO:0000259" key="11">
    <source>
        <dbReference type="Pfam" id="PF03908"/>
    </source>
</evidence>
<evidence type="ECO:0000256" key="4">
    <source>
        <dbReference type="ARBA" id="ARBA00022824"/>
    </source>
</evidence>
<dbReference type="eggNOG" id="ENOG502S7WD">
    <property type="taxonomic scope" value="Eukaryota"/>
</dbReference>
<evidence type="ECO:0000313" key="13">
    <source>
        <dbReference type="Proteomes" id="UP000029867"/>
    </source>
</evidence>
<proteinExistence type="inferred from homology"/>
<keyword evidence="4" id="KW-0256">Endoplasmic reticulum</keyword>
<dbReference type="InterPro" id="IPR005606">
    <property type="entry name" value="Sec20"/>
</dbReference>
<dbReference type="GO" id="GO:0005789">
    <property type="term" value="C:endoplasmic reticulum membrane"/>
    <property type="evidence" value="ECO:0007669"/>
    <property type="project" value="UniProtKB-SubCell"/>
</dbReference>
<dbReference type="VEuPathDB" id="FungiDB:C5L36_0B08780"/>
<dbReference type="PANTHER" id="PTHR12825:SF0">
    <property type="entry name" value="VESICLE TRANSPORT PROTEIN SEC20"/>
    <property type="match status" value="1"/>
</dbReference>
<evidence type="ECO:0000256" key="2">
    <source>
        <dbReference type="ARBA" id="ARBA00022448"/>
    </source>
</evidence>
<dbReference type="Pfam" id="PF03908">
    <property type="entry name" value="Sec20"/>
    <property type="match status" value="1"/>
</dbReference>
<dbReference type="GO" id="GO:0006890">
    <property type="term" value="P:retrograde vesicle-mediated transport, Golgi to endoplasmic reticulum"/>
    <property type="evidence" value="ECO:0007669"/>
    <property type="project" value="InterPro"/>
</dbReference>
<evidence type="ECO:0000256" key="6">
    <source>
        <dbReference type="ARBA" id="ARBA00022989"/>
    </source>
</evidence>
<dbReference type="EMBL" id="JQFK01000009">
    <property type="protein sequence ID" value="KGK39437.1"/>
    <property type="molecule type" value="Genomic_DNA"/>
</dbReference>
<dbReference type="PANTHER" id="PTHR12825">
    <property type="entry name" value="BNIP1-RELATED"/>
    <property type="match status" value="1"/>
</dbReference>
<evidence type="ECO:0000256" key="5">
    <source>
        <dbReference type="ARBA" id="ARBA00022892"/>
    </source>
</evidence>
<keyword evidence="8 10" id="KW-0472">Membrane</keyword>
<accession>A0A099P5G7</accession>
<comment type="subcellular location">
    <subcellularLocation>
        <location evidence="1">Endoplasmic reticulum membrane</location>
        <topology evidence="1">Single-pass type IV membrane protein</topology>
    </subcellularLocation>
</comment>
<evidence type="ECO:0000256" key="8">
    <source>
        <dbReference type="ARBA" id="ARBA00023136"/>
    </source>
</evidence>
<organism evidence="12 13">
    <name type="scientific">Pichia kudriavzevii</name>
    <name type="common">Yeast</name>
    <name type="synonym">Issatchenkia orientalis</name>
    <dbReference type="NCBI Taxonomy" id="4909"/>
    <lineage>
        <taxon>Eukaryota</taxon>
        <taxon>Fungi</taxon>
        <taxon>Dikarya</taxon>
        <taxon>Ascomycota</taxon>
        <taxon>Saccharomycotina</taxon>
        <taxon>Pichiomycetes</taxon>
        <taxon>Pichiales</taxon>
        <taxon>Pichiaceae</taxon>
        <taxon>Pichia</taxon>
    </lineage>
</organism>
<keyword evidence="3 10" id="KW-0812">Transmembrane</keyword>
<dbReference type="AlphaFoldDB" id="A0A099P5G7"/>
<sequence>MDASTLTKQTEEACRNAIVRILEQSHIAFPEEPDVVQDLLTAIERNISILEYNILPQLPVDRNNELKYHIFKLREEYGDIRAFYRSKKVDNKAQYLHQLYLKSFDKAELPEYNRKNEGKSGCTTEENDQKVDENEELLNLTAQDKLLQQNNVLTNKLQNVNNLMKSTLLAGEINLSELESSTNTLSQLSDSYAFFGDVLNKTNSLVKSINKASKSERAMIYRSLYFFTGVCMWILWRRIFKRPVLLLLWLIISPIRMLLFSSNGSNASIVVESSSATLLASTQFTSPVITTTTSSISKHATSISSVIKDEL</sequence>
<keyword evidence="2" id="KW-0813">Transport</keyword>
<evidence type="ECO:0000313" key="12">
    <source>
        <dbReference type="EMBL" id="KGK39437.1"/>
    </source>
</evidence>
<gene>
    <name evidence="12" type="ORF">JL09_g1394</name>
</gene>
<comment type="similarity">
    <text evidence="9">Belongs to the SEC20 family.</text>
</comment>
<evidence type="ECO:0000256" key="3">
    <source>
        <dbReference type="ARBA" id="ARBA00022692"/>
    </source>
</evidence>
<feature type="domain" description="Sec20 C-terminal" evidence="11">
    <location>
        <begin position="148"/>
        <end position="239"/>
    </location>
</feature>
<keyword evidence="7" id="KW-0175">Coiled coil</keyword>
<dbReference type="HOGENOM" id="CLU_915562_0_0_1"/>
<keyword evidence="6 10" id="KW-1133">Transmembrane helix</keyword>
<dbReference type="InterPro" id="IPR056173">
    <property type="entry name" value="Sec20_C"/>
</dbReference>
<evidence type="ECO:0000256" key="10">
    <source>
        <dbReference type="SAM" id="Phobius"/>
    </source>
</evidence>
<dbReference type="GO" id="GO:0031201">
    <property type="term" value="C:SNARE complex"/>
    <property type="evidence" value="ECO:0007669"/>
    <property type="project" value="TreeGrafter"/>
</dbReference>
<evidence type="ECO:0000256" key="1">
    <source>
        <dbReference type="ARBA" id="ARBA00004163"/>
    </source>
</evidence>
<evidence type="ECO:0000256" key="7">
    <source>
        <dbReference type="ARBA" id="ARBA00023054"/>
    </source>
</evidence>